<feature type="non-terminal residue" evidence="6">
    <location>
        <position position="1"/>
    </location>
</feature>
<comment type="caution">
    <text evidence="6">The sequence shown here is derived from an EMBL/GenBank/DDBJ whole genome shotgun (WGS) entry which is preliminary data.</text>
</comment>
<dbReference type="InterPro" id="IPR020802">
    <property type="entry name" value="TesA-like"/>
</dbReference>
<dbReference type="CDD" id="cd19531">
    <property type="entry name" value="LCL_NRPS-like"/>
    <property type="match status" value="4"/>
</dbReference>
<comment type="cofactor">
    <cofactor evidence="1">
        <name>pantetheine 4'-phosphate</name>
        <dbReference type="ChEBI" id="CHEBI:47942"/>
    </cofactor>
</comment>
<reference evidence="6" key="1">
    <citation type="submission" date="2021-08" db="EMBL/GenBank/DDBJ databases">
        <title>Characterization of Pseudomonas fragariae.</title>
        <authorList>
            <person name="Carvalho R."/>
            <person name="Marin M."/>
        </authorList>
    </citation>
    <scope>NUCLEOTIDE SEQUENCE</scope>
    <source>
        <strain evidence="6">17</strain>
    </source>
</reference>
<dbReference type="Gene3D" id="3.30.559.30">
    <property type="entry name" value="Nonribosomal peptide synthetase, condensation domain"/>
    <property type="match status" value="7"/>
</dbReference>
<dbReference type="CDD" id="cd17643">
    <property type="entry name" value="A_NRPS_Cytc1-like"/>
    <property type="match status" value="1"/>
</dbReference>
<proteinExistence type="predicted"/>
<dbReference type="Pfam" id="PF00550">
    <property type="entry name" value="PP-binding"/>
    <property type="match status" value="8"/>
</dbReference>
<dbReference type="NCBIfam" id="NF003417">
    <property type="entry name" value="PRK04813.1"/>
    <property type="match status" value="7"/>
</dbReference>
<dbReference type="PROSITE" id="PS00455">
    <property type="entry name" value="AMP_BINDING"/>
    <property type="match status" value="6"/>
</dbReference>
<evidence type="ECO:0000256" key="1">
    <source>
        <dbReference type="ARBA" id="ARBA00001957"/>
    </source>
</evidence>
<dbReference type="InterPro" id="IPR023213">
    <property type="entry name" value="CAT-like_dom_sf"/>
</dbReference>
<dbReference type="InterPro" id="IPR001031">
    <property type="entry name" value="Thioesterase"/>
</dbReference>
<dbReference type="InterPro" id="IPR025110">
    <property type="entry name" value="AMP-bd_C"/>
</dbReference>
<evidence type="ECO:0000259" key="5">
    <source>
        <dbReference type="PROSITE" id="PS50075"/>
    </source>
</evidence>
<dbReference type="InterPro" id="IPR020845">
    <property type="entry name" value="AMP-binding_CS"/>
</dbReference>
<dbReference type="SMART" id="SM00824">
    <property type="entry name" value="PKS_TE"/>
    <property type="match status" value="1"/>
</dbReference>
<dbReference type="CDD" id="cd12117">
    <property type="entry name" value="A_NRPS_Srf_like"/>
    <property type="match status" value="1"/>
</dbReference>
<dbReference type="Proteomes" id="UP001142690">
    <property type="component" value="Unassembled WGS sequence"/>
</dbReference>
<feature type="domain" description="Carrier" evidence="5">
    <location>
        <begin position="3427"/>
        <end position="3502"/>
    </location>
</feature>
<dbReference type="InterPro" id="IPR042099">
    <property type="entry name" value="ANL_N_sf"/>
</dbReference>
<dbReference type="Pfam" id="PF00501">
    <property type="entry name" value="AMP-binding"/>
    <property type="match status" value="6"/>
</dbReference>
<dbReference type="InterPro" id="IPR010071">
    <property type="entry name" value="AA_adenyl_dom"/>
</dbReference>
<keyword evidence="2" id="KW-0596">Phosphopantetheine</keyword>
<dbReference type="NCBIfam" id="TIGR01733">
    <property type="entry name" value="AA-adenyl-dom"/>
    <property type="match status" value="6"/>
</dbReference>
<feature type="domain" description="Carrier" evidence="5">
    <location>
        <begin position="5555"/>
        <end position="5629"/>
    </location>
</feature>
<evidence type="ECO:0000256" key="2">
    <source>
        <dbReference type="ARBA" id="ARBA00022450"/>
    </source>
</evidence>
<dbReference type="Pfam" id="PF13193">
    <property type="entry name" value="AMP-binding_C"/>
    <property type="match status" value="6"/>
</dbReference>
<dbReference type="SMART" id="SM00823">
    <property type="entry name" value="PKS_PP"/>
    <property type="match status" value="8"/>
</dbReference>
<dbReference type="SUPFAM" id="SSF56801">
    <property type="entry name" value="Acetyl-CoA synthetase-like"/>
    <property type="match status" value="7"/>
</dbReference>
<dbReference type="PROSITE" id="PS50075">
    <property type="entry name" value="CARRIER"/>
    <property type="match status" value="8"/>
</dbReference>
<accession>A0ABT3LFA7</accession>
<feature type="domain" description="Carrier" evidence="5">
    <location>
        <begin position="4483"/>
        <end position="4558"/>
    </location>
</feature>
<dbReference type="Gene3D" id="2.30.38.10">
    <property type="entry name" value="Luciferase, Domain 3"/>
    <property type="match status" value="6"/>
</dbReference>
<feature type="compositionally biased region" description="Basic and acidic residues" evidence="4">
    <location>
        <begin position="7543"/>
        <end position="7556"/>
    </location>
</feature>
<dbReference type="InterPro" id="IPR045851">
    <property type="entry name" value="AMP-bd_C_sf"/>
</dbReference>
<evidence type="ECO:0000256" key="3">
    <source>
        <dbReference type="ARBA" id="ARBA00022553"/>
    </source>
</evidence>
<keyword evidence="7" id="KW-1185">Reference proteome</keyword>
<dbReference type="PROSITE" id="PS00012">
    <property type="entry name" value="PHOSPHOPANTETHEINE"/>
    <property type="match status" value="4"/>
</dbReference>
<protein>
    <submittedName>
        <fullName evidence="6">Non-ribosomal peptide synthase/polyketide synthase</fullName>
    </submittedName>
</protein>
<feature type="domain" description="Carrier" evidence="5">
    <location>
        <begin position="6643"/>
        <end position="6718"/>
    </location>
</feature>
<keyword evidence="3" id="KW-0597">Phosphoprotein</keyword>
<dbReference type="CDD" id="cd05930">
    <property type="entry name" value="A_NRPS"/>
    <property type="match status" value="4"/>
</dbReference>
<dbReference type="InterPro" id="IPR029058">
    <property type="entry name" value="AB_hydrolase_fold"/>
</dbReference>
<dbReference type="InterPro" id="IPR000873">
    <property type="entry name" value="AMP-dep_synth/lig_dom"/>
</dbReference>
<name>A0ABT3LFA7_9PSED</name>
<dbReference type="InterPro" id="IPR006162">
    <property type="entry name" value="Ppantetheine_attach_site"/>
</dbReference>
<dbReference type="PANTHER" id="PTHR45527:SF1">
    <property type="entry name" value="FATTY ACID SYNTHASE"/>
    <property type="match status" value="1"/>
</dbReference>
<feature type="domain" description="Carrier" evidence="5">
    <location>
        <begin position="7200"/>
        <end position="7275"/>
    </location>
</feature>
<evidence type="ECO:0000313" key="6">
    <source>
        <dbReference type="EMBL" id="MCW6055146.1"/>
    </source>
</evidence>
<evidence type="ECO:0000256" key="4">
    <source>
        <dbReference type="SAM" id="MobiDB-lite"/>
    </source>
</evidence>
<dbReference type="SUPFAM" id="SSF47336">
    <property type="entry name" value="ACP-like"/>
    <property type="match status" value="8"/>
</dbReference>
<dbReference type="InterPro" id="IPR001242">
    <property type="entry name" value="Condensation_dom"/>
</dbReference>
<dbReference type="NCBIfam" id="NF004282">
    <property type="entry name" value="PRK05691.1"/>
    <property type="match status" value="12"/>
</dbReference>
<dbReference type="Gene3D" id="3.40.50.12780">
    <property type="entry name" value="N-terminal domain of ligase-like"/>
    <property type="match status" value="1"/>
</dbReference>
<dbReference type="Gene3D" id="3.30.559.10">
    <property type="entry name" value="Chloramphenicol acetyltransferase-like domain"/>
    <property type="match status" value="7"/>
</dbReference>
<evidence type="ECO:0000313" key="7">
    <source>
        <dbReference type="Proteomes" id="UP001142690"/>
    </source>
</evidence>
<dbReference type="CDD" id="cd19544">
    <property type="entry name" value="E-C_NRPS"/>
    <property type="match status" value="3"/>
</dbReference>
<dbReference type="Gene3D" id="3.40.50.980">
    <property type="match status" value="10"/>
</dbReference>
<dbReference type="Gene3D" id="3.40.50.1820">
    <property type="entry name" value="alpha/beta hydrolase"/>
    <property type="match status" value="1"/>
</dbReference>
<dbReference type="EMBL" id="JAINZM010000004">
    <property type="protein sequence ID" value="MCW6055146.1"/>
    <property type="molecule type" value="Genomic_DNA"/>
</dbReference>
<dbReference type="Pfam" id="PF00668">
    <property type="entry name" value="Condensation"/>
    <property type="match status" value="7"/>
</dbReference>
<feature type="domain" description="Carrier" evidence="5">
    <location>
        <begin position="1273"/>
        <end position="1347"/>
    </location>
</feature>
<feature type="region of interest" description="Disordered" evidence="4">
    <location>
        <begin position="7543"/>
        <end position="7564"/>
    </location>
</feature>
<feature type="domain" description="Carrier" evidence="5">
    <location>
        <begin position="2360"/>
        <end position="2435"/>
    </location>
</feature>
<dbReference type="SUPFAM" id="SSF53474">
    <property type="entry name" value="alpha/beta-Hydrolases"/>
    <property type="match status" value="1"/>
</dbReference>
<dbReference type="Gene3D" id="3.30.300.30">
    <property type="match status" value="7"/>
</dbReference>
<dbReference type="InterPro" id="IPR020806">
    <property type="entry name" value="PKS_PP-bd"/>
</dbReference>
<dbReference type="Pfam" id="PF00975">
    <property type="entry name" value="Thioesterase"/>
    <property type="match status" value="1"/>
</dbReference>
<dbReference type="SUPFAM" id="SSF52777">
    <property type="entry name" value="CoA-dependent acyltransferases"/>
    <property type="match status" value="14"/>
</dbReference>
<dbReference type="Gene3D" id="1.10.1200.10">
    <property type="entry name" value="ACP-like"/>
    <property type="match status" value="8"/>
</dbReference>
<gene>
    <name evidence="6" type="ORF">K7K06_05725</name>
</gene>
<organism evidence="6 7">
    <name type="scientific">Pseudomonas fragariae</name>
    <name type="common">ex Marin et al. 2024</name>
    <dbReference type="NCBI Taxonomy" id="3080056"/>
    <lineage>
        <taxon>Bacteria</taxon>
        <taxon>Pseudomonadati</taxon>
        <taxon>Pseudomonadota</taxon>
        <taxon>Gammaproteobacteria</taxon>
        <taxon>Pseudomonadales</taxon>
        <taxon>Pseudomonadaceae</taxon>
        <taxon>Pseudomonas</taxon>
    </lineage>
</organism>
<dbReference type="InterPro" id="IPR036736">
    <property type="entry name" value="ACP-like_sf"/>
</dbReference>
<sequence>HVLDALGQLQPLGVAGELHIGGIGVARGYLNQPDLSAERFIADPFSSDPQARLYKTGDVGRWLANGALEYLGRNDFQVKIRGLRIEIGEIEAALAKHPAVHEAVVTAREDIPGDKRLVAYYTQSAEHTAVDIETLRGHLQQQLPEYMVPAIYVLLEAMPLTSNGKLDRKALPAPDGDALISRGYEAPQGEIEEQIAVIWQDLLGVEQVGRHDHFFELGGHSLLAVSLIDRLRKQDLNLNVNTVFTAPSVREMALAISQEKQALFRAPANRIPAHCTQLTPDMLPLVELSVAQIELIASAVPGGAANIQDIYPLAPLQEGILFHYLLNLERDAYLVRSTIEFDSRARLDAFLEGLQTVIDRHDVLRSSVHWVGLPQAVQVVHRQAQLPIHTFTLRPDEDALSQLDRLSDPGRLRLDLRQAPLLLAYIARDPDSERWLLALIDHHMISDHVTLELILEEIRLLMRGQSAELLPPQPYREFVAQTLASPSSAHEAYFTGRLADVDSPTAPFELLEVQGDGNDVEESELALSSDLCARIRTQARERGMSPAVLFHVAWAQVLARCTGRDDVVFGTAVTGRLQGTLGAERAMGMFMNTLPVRVQLATQSVQELVMATHRDLSELLSHEQASLALAQRCSSVSTGVPLFSSLLNYRHQNEDSQLQWPGLRLLDSAERTNYPLCLSVNDYGSDLGLLIHSVQPADPQRLCAMMQCALEQLTDALAHTPQKEVTQLDVLPAAERNLLLETFNQTRQDYPTDLCIQHLFEAQVRTQPDAIAVAFQAQRLSYAELNRQANRLAHHLIGLGIVPDDRVAICVERGVEMMVGLLGVLKAGAAYVPLDPAYPAERLAYMIEDSQPAALLTQRHLQEYLPTLTLPLVLLDDDQRKTFTERDDNPVVEALGVRNLAYVIYTSGSTGNPKGVMIEHRGLVNYSVDAARLFGLSQSDTVLQQNTLNFDLSVEEIFPALLAGATLTPSREIFGSEGTENHGINPTVLHLTAAHWHTLVAEWHKQPQVAAQRLQHVRLINVTGDALSAQKLKLWDEMRPAHTRLINTYGPTEATVSCTAAYVSHDAVAGSEGSGNATIGKPMANTRIYLLDAHQQPVPFGVAGEIFIGGDGVARGYLNLEEVNAERFLTDPFSSSPDARMYKTGDLARYMVDGRIEYLGRNDFQVKVRGFRIELGEIEARLGNCAGVKEAVVVAREDTPGDKRLVAYVVAEPQSQITAADLRAELAPQLAEYMLPSAFVLLDELPLTPNRKLDRNALPAPDADALISRGYEAPQGETETQIVAIWQDLLGIEQVGRHDHFFELGGHSLLAVSLIERLRKQDLNLNVKTVFTAPTVREMALAISQDKHVLFQVPANRIPAHCTQLTPDMLPLVELSVAQIELITSAVPGGAANIQDIYPLAPLQDGILFHYLLNRERDAYLMRSMIEFDSRARLDAFLEGLQTVIDRHDILRSSVHWIGLPQAVQVVHRQAQLPVHTLTLTPDEDALSQLDRLSDPGRLRLDLRQAPLLLAYIAGDPNSERWLLALIDHHMISDHVTVELILEEIRLLMRGQSADLLPPQPYRDFVAQTLASPSSAHEAYFTRRLADVDSPTAPFELLEVQGDGNDVEEARLALSSDLCIRIRTQARERGMSPAVLFHVAWAQVMARCTGRDDVVFGTVVTGRLQGTAGAERAMGMFMNTLPVRVQLTTRGAQELVMATHRDLSELLSHEQASLALAQRCSSVATGVPLFSSLLNYRHQGEDSRLQWPGMRLLDGTERTNYPLCLSVNDYGSELDLIIHSMQPADPQRLCAMMQCALEQLTDALAHTPQMAVTQLDVLPAAERNLLLETFNQTRQDYPTDLCIQHLFEAQVRTQPDAIAVAVQGQRLSYAELNRQANRLAHHLISLGIVPDDRVAICVERGVEMMVGLLGVLKAGAAYVPLDPAYPAERLAYMINDSQPAALLTQRGLQERLPALSMPLVLLDDEHCQGLAECDDNPVVPTLGVRNLAYVIYTSGSTGNPKGVMIEHRGLVNYSVDAARLFDLSQSDTVLQQNTLNFDLSVEEIFPALLAGATLAPSREIFGSEGTETHGIQPTVLHLTTAHWHTLVAEWHNQPQAAEQRLQHVRLINVTGDALSAQKLKLWDEVRPAHTRLINTYGPTEATVSCTAAYVSHDAAAGSEGSGNATIGKPMANTRIYLLDAHQQPVPYGVAGEIYIGGDGVARGYLNLEEVNAERFLADPFSKSPDARMYKTGDLARYMADGRIEYLGRNDFQVKVRGFRIELGEIEARLGNCKGVKEAVVIAREDNPGEKRLVAYVVAQPQTQITAAELRAELAPQLAEYMLPSAFVLLDELPLTPNRKLDRKALPAPADDAFASREHVEPQGATEIALAQIWQNLLDLERVGRHDQFFELGGHSLLAMRLISQVRHQLGVELGLAALFAHPELSALAVAIAQAGRSKLPDIVPVARDQAWPLSFGQQRLWFLAQMEGASAAYHIPAGLSLHGNLNLKALQRALERIVARHEGLRTTFMQGDDGQPVQRISPADTGFNLQMHDLQGLADAEEKLQALASEESLQSFDLQQGPLIRGRLIRMAEDHHVLLLTLHHIVSDGWSVDVLTRELSALYAAFSQDQDDPLAPLELQYLDYAVWQRRWLSGDVLQQQSNFWQQTLADAPALLMLPTDRARPALQDYAGAALPVVFDKDLTRGLKALSQRRGSTLFMTVMAAWAGLLGRLAGQDDVVIGTPVANRTRSEVEGLVGLFVNTLAIRVDLSDKPTAETLLARVKQQTLDAQAHQDLPFEQVVEVINPLRSLSHSPIFQAMLSWENNEASDLTLGDMTLKSIELAADTAQFDLTLDMAEVDEQLVGTLEYATALFDESTMRRYLGYFQRVLEAMVADDQQVLEHVALLGADEREHLLAGLNATEAPFPQDRTIHQLFEERVQAQPDAIAVAFGAQRLSYAELNRQANRVAHHLISLGIKPDDRVAICVERGVEMLIGVLGVLKAGAAYVPLDPAYPAERLAYMIEDSTPSALLAQRDVQAHLPTLDLPLVLLDEDQRTTLSERDDNPVVETLGAHNLAYVIYTSGSTGVPKGVMVEHRGLFAVSAAWEQLYALHAPLNHLQMAGFSFDVFSADLIRSLAFGGTLVLCPRETLMDPPALYRLLSEESIGFADFVPAVLNALLGWVEETGHDLSFMRTVVCGSDIWTAHSARQLRKLCGDHVQIVQAYGVTEASIDSTCFEFEATSQVDGVLPIGRALANTRIYLLDELGQAVPPGVAGELYIGGAGIARGYLNLPQLTAERFMDNPFVAGERLYRSGDMARYRADGNIEFLGRNDSQAKLRGLRLELGEIEARLAEVAGVRESLVVIREDSGGTPKLIAYFVEYATRDESGPALTPRALRQQLQLNLPEYMIPAAFVRMAALPLSANGKLDRRALPEPDADAFDQHDFEATDGPLETAIAAIWADVLGVAQVGRHDDFFALGGHSLLVMRVLAQVRQQLNLEVSPSVFFAAPVLRQFAERLGNTQDNARVAIKPVQRSGALPLSFAQQRLWFLAQLEGGSAAYHIPAGLRLRGNLDQASLQRALDRIVARHEALRTTFVQEQGQPAEQRISAAETGFRLQLQVLAGQTDAEDKLLAIAAQDASEHFDLVNGPLVRGRLVRMADDDHVLLVTMHHIVSDGWSTGVLNRELGALYDAFRQGADDPLPALPVQYVDYALWQRDWLSGDVLQQQRQYWQQALAGAPALLTLPTDRPRPAQQDYSGQTLELVLDTQLTRGLKALSQRHGSSLFMTVMGAWAALLGRLSGQDDVVIGTPVANRMSAEVENLIGFFVNTLAIRVDLSGTPSVEALVRQVKQRTLAAQANQDLPFEQVVEVVQPQRSLSHSPIFQAMLSWQNNEDTALVLGDLTLQGVAVAGDTAKFDLALDIGEVDGQLIGTLEYATALFDESTMRRYRGYFLRLLEAMAADDQQVLEQVPLLDTAEREYLLKDINATERTYPVGQLMHRLFEAHAEAAPQAIAVRQGEQTLTYAELDSRANALAQHLRKHGVGPGTRVAILLDRSVELLASMLATLKCGAAYLALDRLAPEERLRFMLEDSEAIMLLSRSDLTAPDMTPRLDLDTLELSALNQEPVVPATEVAGETPACIIYTSGSTGVPKGVIVTHNGIVRLVQDNGYYDFSAEDRVAFSSNPAFDASTPEIWGALLNGCQSVIIEPQVLLEPVAFAALLKRHGVTAMISSTALFNLYAGLIPEALAGLRMIMCGGERADPASFRRVREHSAQVRLFNGYGPTEGTTCATSYEIFDVLPDTLSLPIGKPNANVRVYVLDARREPVPMGVVGEIYIGGTGVALGYLNRPELTAERFSEDPFSQQAGARLYRTGDLARWLPDGNLEYLARNDGQVKVRGFRVELGEIESVLHLCDGVRNSVVVAHEASPGDTRLVAYYTVHAGVDTPDPEDLRAQLSADLAEYMVPSVFVRLDALPLTLNGKVDQKALPVPDLNAMFERTYVAPEGATEQALAEIFQELLGLERVGRHDGFFELGGHSLLAAQLVSRVRQQLNGDMALRQLFNHPTVAELAKVVDGLQAVDSDSIEPIERNAPLALSFSQQRLWFLDRLDPGASSAYHMPMSLLLRGELDHRALKAALDRLVARHESLRTTFELHGEQPVQVIAAADSGFALAEEDLRSQPYEQASLNASRIADSEAAAPFDLRQGPLIRGRLLRLADDEHMLLITQHHIISDGWSVGVLINEFTALYQAFTEQRPDPLPALSIQYADYAAWQRRTFTGERLAEQADFWREHLGGAPTLLSLPTDRSRPAVQSYRGGAVPVTIDAALHQRLERFCQAHNVTLFMGLLSAWSVLMTRLGNERDVVIGVPSANRGRTETENLIGFFVNTLALRVDLTQNPSVAQLLEQVRQTTLAAHEHQDIPFEQVIEALQPPRSMSHSPLCQVALSLDNTSIGGELKLPGLSLHPVLQAHETAQFDLMLTLASENGALNGVIEYASDLFDRSTVERFAQHFHTLLEAMVEDVAQPVLGLPLLSPAQRLASPALLQPKAVFAWGLMVHQRFEQFAAAHPQNIALVFGGHEVSYQTLNRRANRLAHELLAQGVRPDDRVAILAERGTQMICAVLAVLKSGAAYVPLDPTYPTERLGYLLTDSAPVALLAQSACLDVLPAHSVPVLTLGADNDSADLADESLDRNPEPAALGLSREHLAYVIYTSGSTGLPKGVLVEHGNVARLFDATAGQFNFGHEDVWTLFHSFAFDFSVWEIWGALCYGGKLVIVPSEVARSPDDFYALVCEQQVTVLNQTPSAFRQFIQARERSPQEHALREVVFGGEALDFRSLQPWTARTPLSRTRLVNMYGITEITVHATYYPISQSEIDTAMPSLIGPALDDLCLRILDDYQQPVPVGVNGEIYIGGAGVARHYLNRTELNAERFIADPYALQSGARLYRTGDVAHYRSDGGVVYVGRNDSQIKIRGFRIELGEIEAQLLARPDVREAMVIVREDRPGDKRLVAYLIAEDGAAPESALLRSQLASVLAEHMLPSAFVSLETWPLTTNGKLDRAALPAPDQFATVSRDYEAPLGAIETTLAAAWQELLGVERVGRQDHFFELGGHSFLVISLIERLRQIGLLLDVSTVFSAPTLQAMAAVLAGGTAAERVAPANLIPVDCTALTPDMLPLVKLTRQELEHIVADVPGGVANVQDIYPLSSLQEGILFHHLLQSEGDAYLMRTLATFDSRALLDKFLGALQVVINRHDIMRSSLRWQGLPQPVQVVHRQAQLPVIQLDTAPGEDALQMLRERTNTYHMRLDLQQAPLIAAYITYDTRQEKWLMALLDHHLISDNVTLRLIMGEIQAVMDGRADALPPSQPYRNFIARAACVSQAEHEAYFRQLLGDVDTTTAPYGVLDVRGGDATILRSVQDLSDDLSARIHSTARAQGVPTSVLFHAAWGLVVAATSGRDDGIFGTVLSGRSQGTSGANHALGMFINTLPMRIRLQQNSVRDIVQDAYQQLSGLLTHEQAPLALAQRCSAVDASLPMFTVILNCRHGDLVNTAGENIEDMGEEQEGVHFLGSETRTNYPIEIAVANEANGFSLTAQSIDGIDPHRIAAYLGQAVAELVNALEQDPARLASSLEVIPQAERQLLLNDFNDTASDFAPAVPIHALFEDQVRRNPDAVALVYEDRQLSYRQLNRRANHVARQLLQLGVQPDERVAICAERSLDMIVGLLGVLKSGAAYVPIDPAHPADRMAFMLQDSQPRALLTQGALSLPVGDTPLMLLDSAESLLAADDQAFDANPVVDGLTAENLAYVIYTSGSTGQSKGVMVEHRSVFNFWNVLTRTTHQHCPTPATVALNAGFFFDMSIKGISQLFSGHKLVIIPQLLRANGSELLDFLEAHQVHAFDSTPSQLDTLLSAGLLERSSYQPVSVLLGGEAINASTWEKLRNCPTIRFYNMYGPTECTVDATIDLIRDLGEKPSIGRPIANVQVHVLDARGEPAPLGVAGEIHIGGSGVARGYLNRDELSAERFIVDPFSDVANARLYKTGDLGRWLADGTLEYMGRNDFQVKVRGFRIELGEIENVLLAVPGIREVVVIARNDSQGDSDSQRLVAYVCGESVAAEHLRSELLRHLPEYMVPSAFVQLDALPLTANGKLDRRALPAPGQDALASKDYEAPQGETEEAIAEIWKALLHLDQVGRNDGFLELGGHSLLAVQLLSRLRRKLGTRITLRELFDAPTVLGLASLVNAAAPGEAQSIPRANRSGRLPLSFSQQRLWFLDHLDHAAGAAYHLPMALRLTGSLDTAALEATLDRLVARHETLRTRFELVDGEPVQKIAPADSRFPLLKQDLRDLSGDERTSTLARLGQENATQLFDLTKGPMLRGHLLRVADAEHVLLITLHHIVSDGWSNSVLAQEVSALYAAFSQGQKDPLPALPLQYVDYAAWQRQSLDGPALQAQIDFWRKHLEGAPSVLNLPLDRPRPAIQSYTGGMVEHVFSPALSADLRAFSQAQGSTPFMVLLAGWSMLMSHLSGQTDVVVGTPVANRQHPELEPMIGFFANTLALRVATDRETRLNDMLDRIKSLTLAAYNHQDLPFEQVVSALQPTRNMSHSPLFQVMLSLDNTPPSLLQLPDLEVELLDSEHHTTQFDLSLSLVDSSESLSGGLQYSSDLFDKTTAQAIMQLFARVLENMVSDARQSIGQVLDNTPALPRSAHTATIAATVEDEQPEALPYEAPEGETEIALANLWKELLKLEKVSRHDDFFKLGGISLMAVQMASRLRKVLGKPIAVRDLFIEPTIAGFARTLDGQARPGQHSNLVPVRRTGSQRPLFLVHPLGGEVQYVRDLAAAIDPQVPLYGLAASGLAAGETPLFEVPAMAARYLAAIRQVQPKGPYRIGGWSAGGLIAYEMARQLQSSGEKLEFLGIIDTSARLEQQAPEALSEGQFLMDWLPEQLDPEVFRQLTELAGTDAIDEMLALCMAHRLLPEELPQDVDATLLRSHLAVAHATHIAIGNYVSPPAPLTVTLFTASAEERDDPLLGWTALLDSPVNVTELPGTHETLVRAPQVSALGQAISRALNKEPNQEPRREEVLRSITAPAE</sequence>
<dbReference type="PANTHER" id="PTHR45527">
    <property type="entry name" value="NONRIBOSOMAL PEPTIDE SYNTHETASE"/>
    <property type="match status" value="1"/>
</dbReference>
<feature type="domain" description="Carrier" evidence="5">
    <location>
        <begin position="186"/>
        <end position="260"/>
    </location>
</feature>
<dbReference type="InterPro" id="IPR009081">
    <property type="entry name" value="PP-bd_ACP"/>
</dbReference>